<gene>
    <name evidence="1" type="ORF">MLD38_032106</name>
</gene>
<dbReference type="EMBL" id="CM042889">
    <property type="protein sequence ID" value="KAI4318396.1"/>
    <property type="molecule type" value="Genomic_DNA"/>
</dbReference>
<proteinExistence type="predicted"/>
<sequence length="288" mass="33829">MEGPELRDFVVAISFAVCFIAAHWFLDKLLFRRIAIWVLGCGHGRSRVPLKVANRFRAKIRKFSESLWKFTYYAAVEMCILWVIYHKPWLTNVKECFRGWPNQELELSLLLFNMCQCGFYLYSIVSLVTWETRRKDFAVMMCHHVITVILIGYSYLAGFFRLASITLALHDASDIFMEVAKLFKYSGVEIGASVFFGLFAISWVILRLIIFPFWIIRGTSYDILEVLPMSEAYGFYTYYIFNTLLITLLVFHIYWWILIYRMIEKQLYNKGKVGEDIRSDSEEDDGDA</sequence>
<protein>
    <submittedName>
        <fullName evidence="1">Uncharacterized protein</fullName>
    </submittedName>
</protein>
<keyword evidence="2" id="KW-1185">Reference proteome</keyword>
<comment type="caution">
    <text evidence="1">The sequence shown here is derived from an EMBL/GenBank/DDBJ whole genome shotgun (WGS) entry which is preliminary data.</text>
</comment>
<evidence type="ECO:0000313" key="1">
    <source>
        <dbReference type="EMBL" id="KAI4318396.1"/>
    </source>
</evidence>
<organism evidence="1 2">
    <name type="scientific">Melastoma candidum</name>
    <dbReference type="NCBI Taxonomy" id="119954"/>
    <lineage>
        <taxon>Eukaryota</taxon>
        <taxon>Viridiplantae</taxon>
        <taxon>Streptophyta</taxon>
        <taxon>Embryophyta</taxon>
        <taxon>Tracheophyta</taxon>
        <taxon>Spermatophyta</taxon>
        <taxon>Magnoliopsida</taxon>
        <taxon>eudicotyledons</taxon>
        <taxon>Gunneridae</taxon>
        <taxon>Pentapetalae</taxon>
        <taxon>rosids</taxon>
        <taxon>malvids</taxon>
        <taxon>Myrtales</taxon>
        <taxon>Melastomataceae</taxon>
        <taxon>Melastomatoideae</taxon>
        <taxon>Melastomateae</taxon>
        <taxon>Melastoma</taxon>
    </lineage>
</organism>
<name>A0ACB9M393_9MYRT</name>
<accession>A0ACB9M393</accession>
<reference evidence="2" key="1">
    <citation type="journal article" date="2023" name="Front. Plant Sci.">
        <title>Chromosomal-level genome assembly of Melastoma candidum provides insights into trichome evolution.</title>
        <authorList>
            <person name="Zhong Y."/>
            <person name="Wu W."/>
            <person name="Sun C."/>
            <person name="Zou P."/>
            <person name="Liu Y."/>
            <person name="Dai S."/>
            <person name="Zhou R."/>
        </authorList>
    </citation>
    <scope>NUCLEOTIDE SEQUENCE [LARGE SCALE GENOMIC DNA]</scope>
</reference>
<dbReference type="Proteomes" id="UP001057402">
    <property type="component" value="Chromosome 10"/>
</dbReference>
<evidence type="ECO:0000313" key="2">
    <source>
        <dbReference type="Proteomes" id="UP001057402"/>
    </source>
</evidence>